<feature type="transmembrane region" description="Helical" evidence="2">
    <location>
        <begin position="386"/>
        <end position="407"/>
    </location>
</feature>
<dbReference type="AlphaFoldDB" id="A0A409XHJ8"/>
<dbReference type="OrthoDB" id="9451547at2759"/>
<feature type="region of interest" description="Disordered" evidence="1">
    <location>
        <begin position="287"/>
        <end position="314"/>
    </location>
</feature>
<feature type="transmembrane region" description="Helical" evidence="2">
    <location>
        <begin position="422"/>
        <end position="443"/>
    </location>
</feature>
<dbReference type="STRING" id="93625.A0A409XHJ8"/>
<feature type="transmembrane region" description="Helical" evidence="2">
    <location>
        <begin position="18"/>
        <end position="37"/>
    </location>
</feature>
<evidence type="ECO:0000256" key="1">
    <source>
        <dbReference type="SAM" id="MobiDB-lite"/>
    </source>
</evidence>
<keyword evidence="4" id="KW-1185">Reference proteome</keyword>
<accession>A0A409XHJ8</accession>
<protein>
    <submittedName>
        <fullName evidence="3">Uncharacterized protein</fullName>
    </submittedName>
</protein>
<dbReference type="EMBL" id="NHYD01001667">
    <property type="protein sequence ID" value="PPQ90235.1"/>
    <property type="molecule type" value="Genomic_DNA"/>
</dbReference>
<evidence type="ECO:0000256" key="2">
    <source>
        <dbReference type="SAM" id="Phobius"/>
    </source>
</evidence>
<name>A0A409XHJ8_PSICY</name>
<feature type="transmembrane region" description="Helical" evidence="2">
    <location>
        <begin position="57"/>
        <end position="78"/>
    </location>
</feature>
<keyword evidence="2" id="KW-1133">Transmembrane helix</keyword>
<feature type="transmembrane region" description="Helical" evidence="2">
    <location>
        <begin position="464"/>
        <end position="490"/>
    </location>
</feature>
<evidence type="ECO:0000313" key="3">
    <source>
        <dbReference type="EMBL" id="PPQ90235.1"/>
    </source>
</evidence>
<organism evidence="3 4">
    <name type="scientific">Psilocybe cyanescens</name>
    <dbReference type="NCBI Taxonomy" id="93625"/>
    <lineage>
        <taxon>Eukaryota</taxon>
        <taxon>Fungi</taxon>
        <taxon>Dikarya</taxon>
        <taxon>Basidiomycota</taxon>
        <taxon>Agaricomycotina</taxon>
        <taxon>Agaricomycetes</taxon>
        <taxon>Agaricomycetidae</taxon>
        <taxon>Agaricales</taxon>
        <taxon>Agaricineae</taxon>
        <taxon>Strophariaceae</taxon>
        <taxon>Psilocybe</taxon>
    </lineage>
</organism>
<keyword evidence="2" id="KW-0472">Membrane</keyword>
<comment type="caution">
    <text evidence="3">The sequence shown here is derived from an EMBL/GenBank/DDBJ whole genome shotgun (WGS) entry which is preliminary data.</text>
</comment>
<reference evidence="3 4" key="1">
    <citation type="journal article" date="2018" name="Evol. Lett.">
        <title>Horizontal gene cluster transfer increased hallucinogenic mushroom diversity.</title>
        <authorList>
            <person name="Reynolds H.T."/>
            <person name="Vijayakumar V."/>
            <person name="Gluck-Thaler E."/>
            <person name="Korotkin H.B."/>
            <person name="Matheny P.B."/>
            <person name="Slot J.C."/>
        </authorList>
    </citation>
    <scope>NUCLEOTIDE SEQUENCE [LARGE SCALE GENOMIC DNA]</scope>
    <source>
        <strain evidence="3 4">2631</strain>
    </source>
</reference>
<dbReference type="InParanoid" id="A0A409XHJ8"/>
<dbReference type="Proteomes" id="UP000283269">
    <property type="component" value="Unassembled WGS sequence"/>
</dbReference>
<dbReference type="PANTHER" id="PTHR35043">
    <property type="entry name" value="TRANSCRIPTION FACTOR DOMAIN-CONTAINING PROTEIN"/>
    <property type="match status" value="1"/>
</dbReference>
<dbReference type="PANTHER" id="PTHR35043:SF7">
    <property type="entry name" value="TRANSCRIPTION FACTOR DOMAIN-CONTAINING PROTEIN"/>
    <property type="match status" value="1"/>
</dbReference>
<feature type="region of interest" description="Disordered" evidence="1">
    <location>
        <begin position="236"/>
        <end position="268"/>
    </location>
</feature>
<gene>
    <name evidence="3" type="ORF">CVT25_012994</name>
</gene>
<keyword evidence="2" id="KW-0812">Transmembrane</keyword>
<evidence type="ECO:0000313" key="4">
    <source>
        <dbReference type="Proteomes" id="UP000283269"/>
    </source>
</evidence>
<feature type="transmembrane region" description="Helical" evidence="2">
    <location>
        <begin position="200"/>
        <end position="218"/>
    </location>
</feature>
<feature type="compositionally biased region" description="Basic and acidic residues" evidence="1">
    <location>
        <begin position="241"/>
        <end position="251"/>
    </location>
</feature>
<proteinExistence type="predicted"/>
<sequence length="512" mass="57371">MPVSTQLSDDSQFTDRSIWNIVLSCLATIFASTWIAVHPNIPAPNESAVRVFGRRLAIMFYLLIVPEMVIVWTARQYLAASDIAKRHKGMWYVSLWFDTHSTDGLNSIIAKGWTKTQAFFLVMGGFSLYQDGVLLRTLEAREMEKLEEEGKIEWPTITEAEIKDKSNGDFFSKGVVVMQTTWFIIQCIARGSKRLVLTDLEVVTLAFAALTMVIYGLWWHKPLDVQVSAPVRLKKGCSADPDPKLEDEKRKTISPPVAPAGEDDDNPQTSLLGSKTLVALDVDVEAQERSKRSQLTSPEPVRDPPVSRPHHEPSLSLPQQFRVYLRAQREEFGLIGSIIYVFMIHPALMFSGAFVDMASCTTLEGKRYRVPTFYAPAVGDNDDVKCFMLAMLVATVFGGIHCIAWSFEFPTVTEKWTWRVSAVWVAGLPLGIFFYYGLTGLIIKIASYWDGKEDSSVLKNSLRTIFSVISFLLILSYIAARGVLLILPLIGLRALPAGAYIDINWTAYLPHV</sequence>
<feature type="transmembrane region" description="Helical" evidence="2">
    <location>
        <begin position="332"/>
        <end position="355"/>
    </location>
</feature>